<evidence type="ECO:0000256" key="1">
    <source>
        <dbReference type="SAM" id="Phobius"/>
    </source>
</evidence>
<comment type="caution">
    <text evidence="2">The sequence shown here is derived from an EMBL/GenBank/DDBJ whole genome shotgun (WGS) entry which is preliminary data.</text>
</comment>
<evidence type="ECO:0000313" key="2">
    <source>
        <dbReference type="EMBL" id="KAF1084225.1"/>
    </source>
</evidence>
<dbReference type="Proteomes" id="UP000798488">
    <property type="component" value="Unassembled WGS sequence"/>
</dbReference>
<organism evidence="2 3">
    <name type="scientific">Sporotomaculum syntrophicum</name>
    <dbReference type="NCBI Taxonomy" id="182264"/>
    <lineage>
        <taxon>Bacteria</taxon>
        <taxon>Bacillati</taxon>
        <taxon>Bacillota</taxon>
        <taxon>Clostridia</taxon>
        <taxon>Eubacteriales</taxon>
        <taxon>Desulfallaceae</taxon>
        <taxon>Sporotomaculum</taxon>
    </lineage>
</organism>
<dbReference type="RefSeq" id="WP_161822910.1">
    <property type="nucleotide sequence ID" value="NZ_LSRS01000006.1"/>
</dbReference>
<dbReference type="AlphaFoldDB" id="A0A9D2WMN7"/>
<reference evidence="2" key="1">
    <citation type="submission" date="2016-02" db="EMBL/GenBank/DDBJ databases">
        <title>Draft Genome Sequence of Sporotomaculum syntrophicum Strain FB, a Syntrophic Benzoate Degrader.</title>
        <authorList>
            <person name="Nobu M.K."/>
            <person name="Narihiro T."/>
            <person name="Qiu Y.-L."/>
            <person name="Ohashi A."/>
            <person name="Liu W.-T."/>
            <person name="Yuji S."/>
        </authorList>
    </citation>
    <scope>NUCLEOTIDE SEQUENCE</scope>
    <source>
        <strain evidence="2">FB</strain>
    </source>
</reference>
<gene>
    <name evidence="2" type="ORF">SPSYN_02629</name>
</gene>
<dbReference type="OrthoDB" id="2112909at2"/>
<dbReference type="EMBL" id="LSRS01000006">
    <property type="protein sequence ID" value="KAF1084225.1"/>
    <property type="molecule type" value="Genomic_DNA"/>
</dbReference>
<proteinExistence type="predicted"/>
<sequence>MVFLLILAFIGIILFEIPSLIKKKMWRELAAFSLYLSIGMALSIPQAMGIILPNLSKAIEVLIKPISELLK</sequence>
<accession>A0A9D2WMN7</accession>
<keyword evidence="1" id="KW-0812">Transmembrane</keyword>
<protein>
    <submittedName>
        <fullName evidence="2">Uncharacterized protein</fullName>
    </submittedName>
</protein>
<keyword evidence="3" id="KW-1185">Reference proteome</keyword>
<evidence type="ECO:0000313" key="3">
    <source>
        <dbReference type="Proteomes" id="UP000798488"/>
    </source>
</evidence>
<feature type="transmembrane region" description="Helical" evidence="1">
    <location>
        <begin position="29"/>
        <end position="52"/>
    </location>
</feature>
<keyword evidence="1" id="KW-1133">Transmembrane helix</keyword>
<keyword evidence="1" id="KW-0472">Membrane</keyword>
<name>A0A9D2WMN7_9FIRM</name>